<dbReference type="EMBL" id="PZJG01000031">
    <property type="protein sequence ID" value="RAK47704.1"/>
    <property type="molecule type" value="Genomic_DNA"/>
</dbReference>
<evidence type="ECO:0000313" key="2">
    <source>
        <dbReference type="Proteomes" id="UP000249579"/>
    </source>
</evidence>
<accession>A0A328A1H5</accession>
<comment type="caution">
    <text evidence="1">The sequence shown here is derived from an EMBL/GenBank/DDBJ whole genome shotgun (WGS) entry which is preliminary data.</text>
</comment>
<dbReference type="PANTHER" id="PTHR40051">
    <property type="entry name" value="IG HYPOTHETICAL 15966"/>
    <property type="match status" value="1"/>
</dbReference>
<reference evidence="1 2" key="1">
    <citation type="journal article" date="2018" name="Front. Microbiol.">
        <title>Description and Comparative Genomics of Macrococcus caseolyticus subsp. hominis subsp. nov., Macrococcus goetzii sp. nov., Macrococcus epidermidis sp. nov., and Macrococcus bohemicus sp. nov., Novel Macrococci From Human Clinical Material With Virulence Potential and Suspected Uptake of Foreign DNA by Natural Transformation.</title>
        <authorList>
            <person name="Maslanova I."/>
            <person name="Wertheimer Z."/>
            <person name="Sedlacek I."/>
            <person name="Svec P."/>
            <person name="Indrakova A."/>
            <person name="Kovarovic V."/>
            <person name="Schumann P."/>
            <person name="Sproer C."/>
            <person name="Kralova S."/>
            <person name="Sedo O."/>
            <person name="Kristofova L."/>
            <person name="Vrbovska V."/>
            <person name="Fuzik T."/>
            <person name="Petras P."/>
            <person name="Zdrahal Z."/>
            <person name="Ruzickova V."/>
            <person name="Doskar J."/>
            <person name="Pantucek R."/>
        </authorList>
    </citation>
    <scope>NUCLEOTIDE SEQUENCE [LARGE SCALE GENOMIC DNA]</scope>
    <source>
        <strain evidence="1 2">03/115</strain>
        <plasmid evidence="1">pZKMB2</plasmid>
    </source>
</reference>
<dbReference type="Proteomes" id="UP000249579">
    <property type="component" value="Plasmid pZKMB2"/>
</dbReference>
<keyword evidence="1" id="KW-0614">Plasmid</keyword>
<protein>
    <recommendedName>
        <fullName evidence="3">YolD-like family protein</fullName>
    </recommendedName>
</protein>
<geneLocation type="plasmid" evidence="2">
    <name>pzkmb2</name>
</geneLocation>
<dbReference type="PANTHER" id="PTHR40051:SF1">
    <property type="entry name" value="YOLD-LIKE FAMILY PROTEIN"/>
    <property type="match status" value="1"/>
</dbReference>
<evidence type="ECO:0000313" key="1">
    <source>
        <dbReference type="EMBL" id="RAK47704.1"/>
    </source>
</evidence>
<proteinExistence type="predicted"/>
<dbReference type="AlphaFoldDB" id="A0A328A1H5"/>
<dbReference type="Pfam" id="PF08863">
    <property type="entry name" value="YolD"/>
    <property type="match status" value="1"/>
</dbReference>
<evidence type="ECO:0008006" key="3">
    <source>
        <dbReference type="Google" id="ProtNLM"/>
    </source>
</evidence>
<gene>
    <name evidence="1" type="ORF">BHX94_12640</name>
</gene>
<dbReference type="InterPro" id="IPR014962">
    <property type="entry name" value="YolD"/>
</dbReference>
<sequence>MHPTVPYHLIKETNYKKIPRKYLERNIPKGRGMIKWAPFATIPQQYSELREIIKKQEYEYMPLLSSDQISVINVHIHEAILNKKEYTIIYYNEVEYKKKLVQGVVKKIFDLEHYIVLNLCNTNSLFRIDFKHIIDIRLK</sequence>
<name>A0A328A1H5_9STAP</name>
<organism evidence="1 2">
    <name type="scientific">Macrococcoides bohemicum</name>
    <dbReference type="NCBI Taxonomy" id="1903056"/>
    <lineage>
        <taxon>Bacteria</taxon>
        <taxon>Bacillati</taxon>
        <taxon>Bacillota</taxon>
        <taxon>Bacilli</taxon>
        <taxon>Bacillales</taxon>
        <taxon>Staphylococcaceae</taxon>
        <taxon>Macrococcoides</taxon>
    </lineage>
</organism>